<keyword evidence="3" id="KW-1185">Reference proteome</keyword>
<feature type="transmembrane region" description="Helical" evidence="1">
    <location>
        <begin position="148"/>
        <end position="166"/>
    </location>
</feature>
<comment type="caution">
    <text evidence="2">The sequence shown here is derived from an EMBL/GenBank/DDBJ whole genome shotgun (WGS) entry which is preliminary data.</text>
</comment>
<keyword evidence="1" id="KW-0472">Membrane</keyword>
<dbReference type="RefSeq" id="WP_346751965.1">
    <property type="nucleotide sequence ID" value="NZ_JAUJEA010000003.1"/>
</dbReference>
<protein>
    <submittedName>
        <fullName evidence="2">Uncharacterized protein</fullName>
    </submittedName>
</protein>
<proteinExistence type="predicted"/>
<keyword evidence="1" id="KW-0812">Transmembrane</keyword>
<gene>
    <name evidence="2" type="ORF">QQ008_11220</name>
</gene>
<organism evidence="2 3">
    <name type="scientific">Splendidivirga corallicola</name>
    <dbReference type="NCBI Taxonomy" id="3051826"/>
    <lineage>
        <taxon>Bacteria</taxon>
        <taxon>Pseudomonadati</taxon>
        <taxon>Bacteroidota</taxon>
        <taxon>Cytophagia</taxon>
        <taxon>Cytophagales</taxon>
        <taxon>Splendidivirgaceae</taxon>
        <taxon>Splendidivirga</taxon>
    </lineage>
</organism>
<evidence type="ECO:0000313" key="2">
    <source>
        <dbReference type="EMBL" id="MDN5201941.1"/>
    </source>
</evidence>
<dbReference type="Proteomes" id="UP001172082">
    <property type="component" value="Unassembled WGS sequence"/>
</dbReference>
<name>A0ABT8KMJ6_9BACT</name>
<sequence>MKTVLNWKKKILGRTYKILSGEKTIGKLKANWLCQSAIGEMDGRKIGFRIKGYLQQKTDIIDLETNKLIGKITFDCWKPKARIDYENSSMYWRFNNLWETKCSVFNMEGIKVDYQSRTMEGHGAIKVNTQDHLWVLFGLYIINYYRHLALVIGLSLLPFYISWLFIK</sequence>
<dbReference type="EMBL" id="JAUJEA010000003">
    <property type="protein sequence ID" value="MDN5201941.1"/>
    <property type="molecule type" value="Genomic_DNA"/>
</dbReference>
<evidence type="ECO:0000313" key="3">
    <source>
        <dbReference type="Proteomes" id="UP001172082"/>
    </source>
</evidence>
<evidence type="ECO:0000256" key="1">
    <source>
        <dbReference type="SAM" id="Phobius"/>
    </source>
</evidence>
<keyword evidence="1" id="KW-1133">Transmembrane helix</keyword>
<reference evidence="2" key="1">
    <citation type="submission" date="2023-06" db="EMBL/GenBank/DDBJ databases">
        <title>Genomic of Parafulvivirga corallium.</title>
        <authorList>
            <person name="Wang G."/>
        </authorList>
    </citation>
    <scope>NUCLEOTIDE SEQUENCE</scope>
    <source>
        <strain evidence="2">BMA10</strain>
    </source>
</reference>
<accession>A0ABT8KMJ6</accession>